<protein>
    <submittedName>
        <fullName evidence="3">FkbM family methyltransferase</fullName>
    </submittedName>
</protein>
<dbReference type="NCBIfam" id="TIGR01444">
    <property type="entry name" value="fkbM_fam"/>
    <property type="match status" value="1"/>
</dbReference>
<dbReference type="SUPFAM" id="SSF53335">
    <property type="entry name" value="S-adenosyl-L-methionine-dependent methyltransferases"/>
    <property type="match status" value="1"/>
</dbReference>
<keyword evidence="4" id="KW-1185">Reference proteome</keyword>
<dbReference type="InterPro" id="IPR006342">
    <property type="entry name" value="FkbM_mtfrase"/>
</dbReference>
<dbReference type="AlphaFoldDB" id="A0A5R8KBZ8"/>
<dbReference type="PANTHER" id="PTHR34203">
    <property type="entry name" value="METHYLTRANSFERASE, FKBM FAMILY PROTEIN"/>
    <property type="match status" value="1"/>
</dbReference>
<dbReference type="GO" id="GO:0008168">
    <property type="term" value="F:methyltransferase activity"/>
    <property type="evidence" value="ECO:0007669"/>
    <property type="project" value="UniProtKB-KW"/>
</dbReference>
<dbReference type="GO" id="GO:0032259">
    <property type="term" value="P:methylation"/>
    <property type="evidence" value="ECO:0007669"/>
    <property type="project" value="UniProtKB-KW"/>
</dbReference>
<dbReference type="PANTHER" id="PTHR34203:SF15">
    <property type="entry name" value="SLL1173 PROTEIN"/>
    <property type="match status" value="1"/>
</dbReference>
<dbReference type="Gene3D" id="3.40.50.150">
    <property type="entry name" value="Vaccinia Virus protein VP39"/>
    <property type="match status" value="1"/>
</dbReference>
<evidence type="ECO:0000256" key="1">
    <source>
        <dbReference type="SAM" id="Coils"/>
    </source>
</evidence>
<gene>
    <name evidence="3" type="ORF">FEM03_16090</name>
</gene>
<proteinExistence type="predicted"/>
<comment type="caution">
    <text evidence="3">The sequence shown here is derived from an EMBL/GenBank/DDBJ whole genome shotgun (WGS) entry which is preliminary data.</text>
</comment>
<dbReference type="InterPro" id="IPR052514">
    <property type="entry name" value="SAM-dependent_MTase"/>
</dbReference>
<keyword evidence="3" id="KW-0808">Transferase</keyword>
<reference evidence="3 4" key="1">
    <citation type="submission" date="2019-05" db="EMBL/GenBank/DDBJ databases">
        <title>Verrucobacter flavum gen. nov., sp. nov. a new member of the family Verrucomicrobiaceae.</title>
        <authorList>
            <person name="Szuroczki S."/>
            <person name="Abbaszade G."/>
            <person name="Szabo A."/>
            <person name="Felfoldi T."/>
            <person name="Schumann P."/>
            <person name="Boka K."/>
            <person name="Keki Z."/>
            <person name="Toumi M."/>
            <person name="Toth E."/>
        </authorList>
    </citation>
    <scope>NUCLEOTIDE SEQUENCE [LARGE SCALE GENOMIC DNA]</scope>
    <source>
        <strain evidence="3 4">MG-N-17</strain>
    </source>
</reference>
<keyword evidence="3" id="KW-0489">Methyltransferase</keyword>
<dbReference type="OrthoDB" id="190100at2"/>
<keyword evidence="1" id="KW-0175">Coiled coil</keyword>
<evidence type="ECO:0000259" key="2">
    <source>
        <dbReference type="Pfam" id="PF05050"/>
    </source>
</evidence>
<organism evidence="3 4">
    <name type="scientific">Phragmitibacter flavus</name>
    <dbReference type="NCBI Taxonomy" id="2576071"/>
    <lineage>
        <taxon>Bacteria</taxon>
        <taxon>Pseudomonadati</taxon>
        <taxon>Verrucomicrobiota</taxon>
        <taxon>Verrucomicrobiia</taxon>
        <taxon>Verrucomicrobiales</taxon>
        <taxon>Verrucomicrobiaceae</taxon>
        <taxon>Phragmitibacter</taxon>
    </lineage>
</organism>
<evidence type="ECO:0000313" key="3">
    <source>
        <dbReference type="EMBL" id="TLD69840.1"/>
    </source>
</evidence>
<evidence type="ECO:0000313" key="4">
    <source>
        <dbReference type="Proteomes" id="UP000306196"/>
    </source>
</evidence>
<name>A0A5R8KBZ8_9BACT</name>
<sequence length="341" mass="38025">MNQRGSNPPFQFTEWRVDQDALSDSKSDCGIFMPTYSVKMIFRRLREELRAHASKKMAKLRSIESRLEKIEARQKQIVEQQKRLGDIPLSVYLGDGVVLTRLHSGHRIYLSANDATIAASLITHGRWEHWIETEIRSRVKPGMKVLDVGANHGYYTLIMGSMVGPEGHVFAFEANRDLSRLLSKSLCANGLQQSVTLCEQAAFSHATELYLHFDAEYSGAGSVSEAGTSTSVAVPAVPVDDVIPDDVELSFVKIDAEGSEYHVLQGMRKVLARSTQLTMIIEFYAPWVAPHMDPLAYLQKFTADGFTIRCLWESGPTGTLSAEQVLQQTGKDGVSYLLLER</sequence>
<dbReference type="Pfam" id="PF05050">
    <property type="entry name" value="Methyltransf_21"/>
    <property type="match status" value="1"/>
</dbReference>
<dbReference type="InterPro" id="IPR029063">
    <property type="entry name" value="SAM-dependent_MTases_sf"/>
</dbReference>
<dbReference type="Proteomes" id="UP000306196">
    <property type="component" value="Unassembled WGS sequence"/>
</dbReference>
<feature type="coiled-coil region" evidence="1">
    <location>
        <begin position="53"/>
        <end position="80"/>
    </location>
</feature>
<accession>A0A5R8KBZ8</accession>
<dbReference type="EMBL" id="VAUV01000011">
    <property type="protein sequence ID" value="TLD69840.1"/>
    <property type="molecule type" value="Genomic_DNA"/>
</dbReference>
<feature type="domain" description="Methyltransferase FkbM" evidence="2">
    <location>
        <begin position="147"/>
        <end position="287"/>
    </location>
</feature>